<comment type="caution">
    <text evidence="6">The sequence shown here is derived from an EMBL/GenBank/DDBJ whole genome shotgun (WGS) entry which is preliminary data.</text>
</comment>
<reference evidence="6" key="1">
    <citation type="submission" date="2022-10" db="EMBL/GenBank/DDBJ databases">
        <authorList>
            <person name="Yu W.X."/>
        </authorList>
    </citation>
    <scope>NUCLEOTIDE SEQUENCE</scope>
    <source>
        <strain evidence="6">D04</strain>
    </source>
</reference>
<dbReference type="InterPro" id="IPR011006">
    <property type="entry name" value="CheY-like_superfamily"/>
</dbReference>
<name>A0AAE3MHM9_9BACT</name>
<dbReference type="InterPro" id="IPR039420">
    <property type="entry name" value="WalR-like"/>
</dbReference>
<dbReference type="GO" id="GO:0003677">
    <property type="term" value="F:DNA binding"/>
    <property type="evidence" value="ECO:0007669"/>
    <property type="project" value="UniProtKB-KW"/>
</dbReference>
<dbReference type="PROSITE" id="PS50043">
    <property type="entry name" value="HTH_LUXR_2"/>
    <property type="match status" value="1"/>
</dbReference>
<evidence type="ECO:0000313" key="6">
    <source>
        <dbReference type="EMBL" id="MCW3807801.1"/>
    </source>
</evidence>
<dbReference type="PROSITE" id="PS50110">
    <property type="entry name" value="RESPONSE_REGULATORY"/>
    <property type="match status" value="1"/>
</dbReference>
<dbReference type="Pfam" id="PF00072">
    <property type="entry name" value="Response_reg"/>
    <property type="match status" value="1"/>
</dbReference>
<dbReference type="SMART" id="SM00421">
    <property type="entry name" value="HTH_LUXR"/>
    <property type="match status" value="1"/>
</dbReference>
<dbReference type="EMBL" id="JAPDPI010000062">
    <property type="protein sequence ID" value="MCW3807801.1"/>
    <property type="molecule type" value="Genomic_DNA"/>
</dbReference>
<dbReference type="SUPFAM" id="SSF46894">
    <property type="entry name" value="C-terminal effector domain of the bipartite response regulators"/>
    <property type="match status" value="1"/>
</dbReference>
<dbReference type="PROSITE" id="PS00622">
    <property type="entry name" value="HTH_LUXR_1"/>
    <property type="match status" value="1"/>
</dbReference>
<dbReference type="GO" id="GO:0000160">
    <property type="term" value="P:phosphorelay signal transduction system"/>
    <property type="evidence" value="ECO:0007669"/>
    <property type="project" value="InterPro"/>
</dbReference>
<sequence>MGKAKIVIADDHVLFRDGLKTIIELSDVGDVVGDVSNGAEMIEIILGEKPDLVIIDIDMPVMNGIEATQKALEIYPDLNILALTMFSNQKYYFDMVNAGAKGFVLKTSGKLELMDAISTVLKGGNYISSQLMPDIIKSMHSLNESLQSPSEPMFNSRDIEILNLMLIGLTAKEISDKLNLSTKTVANYKTNMLEKTGCKNAISLIVYALKSNVISL</sequence>
<dbReference type="Proteomes" id="UP001207408">
    <property type="component" value="Unassembled WGS sequence"/>
</dbReference>
<evidence type="ECO:0000256" key="3">
    <source>
        <dbReference type="PROSITE-ProRule" id="PRU00169"/>
    </source>
</evidence>
<feature type="domain" description="HTH luxR-type" evidence="4">
    <location>
        <begin position="147"/>
        <end position="212"/>
    </location>
</feature>
<dbReference type="CDD" id="cd06170">
    <property type="entry name" value="LuxR_C_like"/>
    <property type="match status" value="1"/>
</dbReference>
<dbReference type="AlphaFoldDB" id="A0AAE3MHM9"/>
<dbReference type="SUPFAM" id="SSF52172">
    <property type="entry name" value="CheY-like"/>
    <property type="match status" value="1"/>
</dbReference>
<keyword evidence="1 3" id="KW-0597">Phosphoprotein</keyword>
<dbReference type="PANTHER" id="PTHR43214:SF37">
    <property type="entry name" value="TRANSCRIPTIONAL REGULATORY PROTEIN YDFI"/>
    <property type="match status" value="1"/>
</dbReference>
<dbReference type="PANTHER" id="PTHR43214">
    <property type="entry name" value="TWO-COMPONENT RESPONSE REGULATOR"/>
    <property type="match status" value="1"/>
</dbReference>
<evidence type="ECO:0000259" key="4">
    <source>
        <dbReference type="PROSITE" id="PS50043"/>
    </source>
</evidence>
<dbReference type="SMART" id="SM00448">
    <property type="entry name" value="REC"/>
    <property type="match status" value="1"/>
</dbReference>
<evidence type="ECO:0000313" key="7">
    <source>
        <dbReference type="Proteomes" id="UP001207408"/>
    </source>
</evidence>
<gene>
    <name evidence="6" type="ORF">OM074_19385</name>
</gene>
<feature type="modified residue" description="4-aspartylphosphate" evidence="3">
    <location>
        <position position="56"/>
    </location>
</feature>
<keyword evidence="7" id="KW-1185">Reference proteome</keyword>
<dbReference type="GO" id="GO:0006355">
    <property type="term" value="P:regulation of DNA-templated transcription"/>
    <property type="evidence" value="ECO:0007669"/>
    <property type="project" value="InterPro"/>
</dbReference>
<evidence type="ECO:0000259" key="5">
    <source>
        <dbReference type="PROSITE" id="PS50110"/>
    </source>
</evidence>
<dbReference type="InterPro" id="IPR001789">
    <property type="entry name" value="Sig_transdc_resp-reg_receiver"/>
</dbReference>
<dbReference type="RefSeq" id="WP_301202269.1">
    <property type="nucleotide sequence ID" value="NZ_JAPDPI010000062.1"/>
</dbReference>
<dbReference type="Gene3D" id="3.40.50.2300">
    <property type="match status" value="1"/>
</dbReference>
<keyword evidence="2" id="KW-0238">DNA-binding</keyword>
<accession>A0AAE3MHM9</accession>
<evidence type="ECO:0000256" key="2">
    <source>
        <dbReference type="ARBA" id="ARBA00023125"/>
    </source>
</evidence>
<dbReference type="InterPro" id="IPR000792">
    <property type="entry name" value="Tscrpt_reg_LuxR_C"/>
</dbReference>
<organism evidence="6 7">
    <name type="scientific">Plebeiibacterium marinum</name>
    <dbReference type="NCBI Taxonomy" id="2992111"/>
    <lineage>
        <taxon>Bacteria</taxon>
        <taxon>Pseudomonadati</taxon>
        <taxon>Bacteroidota</taxon>
        <taxon>Bacteroidia</taxon>
        <taxon>Marinilabiliales</taxon>
        <taxon>Marinilabiliaceae</taxon>
        <taxon>Plebeiibacterium</taxon>
    </lineage>
</organism>
<protein>
    <submittedName>
        <fullName evidence="6">Response regulator transcription factor</fullName>
    </submittedName>
</protein>
<proteinExistence type="predicted"/>
<dbReference type="PRINTS" id="PR00038">
    <property type="entry name" value="HTHLUXR"/>
</dbReference>
<dbReference type="InterPro" id="IPR016032">
    <property type="entry name" value="Sig_transdc_resp-reg_C-effctor"/>
</dbReference>
<dbReference type="InterPro" id="IPR058245">
    <property type="entry name" value="NreC/VraR/RcsB-like_REC"/>
</dbReference>
<evidence type="ECO:0000256" key="1">
    <source>
        <dbReference type="ARBA" id="ARBA00022553"/>
    </source>
</evidence>
<dbReference type="Pfam" id="PF00196">
    <property type="entry name" value="GerE"/>
    <property type="match status" value="1"/>
</dbReference>
<dbReference type="CDD" id="cd17535">
    <property type="entry name" value="REC_NarL-like"/>
    <property type="match status" value="1"/>
</dbReference>
<feature type="domain" description="Response regulatory" evidence="5">
    <location>
        <begin position="5"/>
        <end position="121"/>
    </location>
</feature>